<gene>
    <name evidence="2" type="ORF">HGG69_03010</name>
</gene>
<evidence type="ECO:0000313" key="3">
    <source>
        <dbReference type="Proteomes" id="UP000501060"/>
    </source>
</evidence>
<dbReference type="InterPro" id="IPR029032">
    <property type="entry name" value="AhpD-like"/>
</dbReference>
<dbReference type="SUPFAM" id="SSF69118">
    <property type="entry name" value="AhpD-like"/>
    <property type="match status" value="1"/>
</dbReference>
<evidence type="ECO:0000313" key="2">
    <source>
        <dbReference type="EMBL" id="QJG67253.1"/>
    </source>
</evidence>
<protein>
    <submittedName>
        <fullName evidence="2">Carboxymuconolactone decarboxylase family protein</fullName>
    </submittedName>
</protein>
<feature type="domain" description="Carboxymuconolactone decarboxylase-like" evidence="1">
    <location>
        <begin position="25"/>
        <end position="103"/>
    </location>
</feature>
<proteinExistence type="predicted"/>
<dbReference type="Gene3D" id="1.20.1290.10">
    <property type="entry name" value="AhpD-like"/>
    <property type="match status" value="1"/>
</dbReference>
<dbReference type="AlphaFoldDB" id="A0A858U7Q9"/>
<name>A0A858U7Q9_9MOLU</name>
<sequence length="114" mass="12740">MEIKEKINTISKNYKRFKDMETYNEYLDAFQNLNKVVYKEGAVSTKHKELTAVAIATSQRCEPCLISHIKKAIIAGATKEEIIESALVACAFSGGPALNTVIQTVQVIIEEYIK</sequence>
<dbReference type="KEGG" id="mphe:HGG69_03010"/>
<reference evidence="2 3" key="1">
    <citation type="submission" date="2020-04" db="EMBL/GenBank/DDBJ databases">
        <title>Novel Mycoplasma species detected in Phocoena phocoena (harbor porpoise) from the USA.</title>
        <authorList>
            <person name="Volokhov D.V."/>
        </authorList>
    </citation>
    <scope>NUCLEOTIDE SEQUENCE [LARGE SCALE GENOMIC DNA]</scope>
    <source>
        <strain evidence="2 3">Phocoena C-264-GEN</strain>
    </source>
</reference>
<dbReference type="RefSeq" id="WP_169605302.1">
    <property type="nucleotide sequence ID" value="NZ_CP051481.1"/>
</dbReference>
<dbReference type="GO" id="GO:0051920">
    <property type="term" value="F:peroxiredoxin activity"/>
    <property type="evidence" value="ECO:0007669"/>
    <property type="project" value="InterPro"/>
</dbReference>
<dbReference type="EMBL" id="CP051481">
    <property type="protein sequence ID" value="QJG67253.1"/>
    <property type="molecule type" value="Genomic_DNA"/>
</dbReference>
<dbReference type="PANTHER" id="PTHR33930:SF2">
    <property type="entry name" value="BLR3452 PROTEIN"/>
    <property type="match status" value="1"/>
</dbReference>
<dbReference type="Pfam" id="PF02627">
    <property type="entry name" value="CMD"/>
    <property type="match status" value="1"/>
</dbReference>
<accession>A0A858U7Q9</accession>
<dbReference type="InterPro" id="IPR003779">
    <property type="entry name" value="CMD-like"/>
</dbReference>
<evidence type="ECO:0000259" key="1">
    <source>
        <dbReference type="Pfam" id="PF02627"/>
    </source>
</evidence>
<dbReference type="Proteomes" id="UP000501060">
    <property type="component" value="Chromosome"/>
</dbReference>
<organism evidence="2 3">
    <name type="scientific">Mycoplasma phocoenae</name>
    <dbReference type="NCBI Taxonomy" id="754517"/>
    <lineage>
        <taxon>Bacteria</taxon>
        <taxon>Bacillati</taxon>
        <taxon>Mycoplasmatota</taxon>
        <taxon>Mollicutes</taxon>
        <taxon>Mycoplasmataceae</taxon>
        <taxon>Mycoplasma</taxon>
    </lineage>
</organism>
<dbReference type="PANTHER" id="PTHR33930">
    <property type="entry name" value="ALKYL HYDROPEROXIDE REDUCTASE AHPD"/>
    <property type="match status" value="1"/>
</dbReference>
<keyword evidence="3" id="KW-1185">Reference proteome</keyword>
<dbReference type="NCBIfam" id="TIGR00778">
    <property type="entry name" value="ahpD_dom"/>
    <property type="match status" value="1"/>
</dbReference>
<dbReference type="InterPro" id="IPR004675">
    <property type="entry name" value="AhpD_core"/>
</dbReference>